<protein>
    <recommendedName>
        <fullName evidence="2">DUF1367 family protein</fullName>
    </recommendedName>
</protein>
<dbReference type="InterPro" id="IPR009797">
    <property type="entry name" value="DUF1367"/>
</dbReference>
<dbReference type="EMBL" id="LR796290">
    <property type="protein sequence ID" value="CAB4135081.1"/>
    <property type="molecule type" value="Genomic_DNA"/>
</dbReference>
<evidence type="ECO:0000313" key="1">
    <source>
        <dbReference type="EMBL" id="CAB4135081.1"/>
    </source>
</evidence>
<organism evidence="1">
    <name type="scientific">uncultured Caudovirales phage</name>
    <dbReference type="NCBI Taxonomy" id="2100421"/>
    <lineage>
        <taxon>Viruses</taxon>
        <taxon>Duplodnaviria</taxon>
        <taxon>Heunggongvirae</taxon>
        <taxon>Uroviricota</taxon>
        <taxon>Caudoviricetes</taxon>
        <taxon>Peduoviridae</taxon>
        <taxon>Maltschvirus</taxon>
        <taxon>Maltschvirus maltsch</taxon>
    </lineage>
</organism>
<evidence type="ECO:0008006" key="2">
    <source>
        <dbReference type="Google" id="ProtNLM"/>
    </source>
</evidence>
<gene>
    <name evidence="1" type="ORF">UFOVP275_68</name>
</gene>
<accession>A0A6J5LLJ5</accession>
<sequence>MDAGELIDVNMVFVRNPIFHRKFFALLNLGFESWEAGRTHKTYKGEPVRKSFERFREDVLILAGHYEQTFRLDGTMTLSAKSISFASIDDVEFERIYSAVADVLLEKVLTRYANREDLDRVVNEILRFVGVSVI</sequence>
<name>A0A6J5LLJ5_9CAUD</name>
<reference evidence="1" key="1">
    <citation type="submission" date="2020-04" db="EMBL/GenBank/DDBJ databases">
        <authorList>
            <person name="Chiriac C."/>
            <person name="Salcher M."/>
            <person name="Ghai R."/>
            <person name="Kavagutti S V."/>
        </authorList>
    </citation>
    <scope>NUCLEOTIDE SEQUENCE</scope>
</reference>
<dbReference type="Pfam" id="PF07105">
    <property type="entry name" value="DUF1367"/>
    <property type="match status" value="2"/>
</dbReference>
<proteinExistence type="predicted"/>